<name>A0A7U7KI46_ACIBA</name>
<reference evidence="1 2" key="1">
    <citation type="submission" date="2015-12" db="EMBL/GenBank/DDBJ databases">
        <authorList>
            <person name="Wibberg D."/>
        </authorList>
    </citation>
    <scope>NUCLEOTIDE SEQUENCE [LARGE SCALE GENOMIC DNA]</scope>
    <source>
        <strain evidence="1">R2091</strain>
        <plasmid evidence="1 2">II</plasmid>
    </source>
</reference>
<gene>
    <name evidence="1" type="ORF">ABR2091_pABR2091_0005</name>
</gene>
<protein>
    <recommendedName>
        <fullName evidence="3">SAM-dependent methyltransferase</fullName>
    </recommendedName>
</protein>
<dbReference type="RefSeq" id="WP_058207826.1">
    <property type="nucleotide sequence ID" value="NZ_LN865144.1"/>
</dbReference>
<dbReference type="Proteomes" id="UP000066661">
    <property type="component" value="Plasmid II"/>
</dbReference>
<evidence type="ECO:0000313" key="2">
    <source>
        <dbReference type="Proteomes" id="UP000066661"/>
    </source>
</evidence>
<keyword evidence="1" id="KW-0614">Plasmid</keyword>
<proteinExistence type="predicted"/>
<organism evidence="1 2">
    <name type="scientific">Acinetobacter baumannii</name>
    <dbReference type="NCBI Taxonomy" id="470"/>
    <lineage>
        <taxon>Bacteria</taxon>
        <taxon>Pseudomonadati</taxon>
        <taxon>Pseudomonadota</taxon>
        <taxon>Gammaproteobacteria</taxon>
        <taxon>Moraxellales</taxon>
        <taxon>Moraxellaceae</taxon>
        <taxon>Acinetobacter</taxon>
        <taxon>Acinetobacter calcoaceticus/baumannii complex</taxon>
    </lineage>
</organism>
<evidence type="ECO:0000313" key="1">
    <source>
        <dbReference type="EMBL" id="CUW37062.1"/>
    </source>
</evidence>
<sequence length="234" mass="27299">MDRKLISKELDINRVVFIGRTFDEYMKMFNLSIESLKDKKVLDCPAGACSFTAIASQKGIDSTSADIVYFFEHPELKQKGLLDIAHTANEIQKVKQNYSWNFFEDIESLKKTRSQALNDCSEHMQIAPERYVAVELPSLPFADHAFDITLSAHFLFTYASRLSYQFHYDTIKELLRVTSQELRIFPLVDMRGNYYEHLQQLKEDLLTDGYICEEFSVSYEFQKNANQVMKIRKI</sequence>
<accession>A0A7U7KI46</accession>
<geneLocation type="plasmid" evidence="1 2">
    <name>II</name>
</geneLocation>
<evidence type="ECO:0008006" key="3">
    <source>
        <dbReference type="Google" id="ProtNLM"/>
    </source>
</evidence>
<dbReference type="AlphaFoldDB" id="A0A7U7KI46"/>
<dbReference type="EMBL" id="LN997847">
    <property type="protein sequence ID" value="CUW37062.1"/>
    <property type="molecule type" value="Genomic_DNA"/>
</dbReference>